<dbReference type="AlphaFoldDB" id="A0AAC9PTH9"/>
<evidence type="ECO:0000313" key="2">
    <source>
        <dbReference type="Proteomes" id="UP000185511"/>
    </source>
</evidence>
<accession>A0AAC9PTH9</accession>
<gene>
    <name evidence="1" type="ORF">UA74_20160</name>
</gene>
<name>A0AAC9PTH9_9PSEU</name>
<dbReference type="EMBL" id="CP016076">
    <property type="protein sequence ID" value="APU16057.1"/>
    <property type="molecule type" value="Genomic_DNA"/>
</dbReference>
<dbReference type="RefSeq" id="WP_075765204.1">
    <property type="nucleotide sequence ID" value="NZ_CP016076.1"/>
</dbReference>
<proteinExistence type="predicted"/>
<keyword evidence="2" id="KW-1185">Reference proteome</keyword>
<sequence length="91" mass="9080">MSTLAPAPRSAPGGSAEGGGSITIPVGAHVVVLVALTLASGPLYLDAAPVRPQFCAGAITDWASRLLPTTLDATALTATHNAGYLVWVTLA</sequence>
<dbReference type="Proteomes" id="UP000185511">
    <property type="component" value="Chromosome"/>
</dbReference>
<evidence type="ECO:0000313" key="1">
    <source>
        <dbReference type="EMBL" id="APU16057.1"/>
    </source>
</evidence>
<dbReference type="KEGG" id="acad:UA74_20160"/>
<reference evidence="2" key="1">
    <citation type="submission" date="2016-06" db="EMBL/GenBank/DDBJ databases">
        <title>Complete genome sequence of Actinoalloteichus fjordicus DSM 46855 (=ADI127-17), type strain of the new species Actinoalloteichus fjordicus.</title>
        <authorList>
            <person name="Ruckert C."/>
            <person name="Nouioui I."/>
            <person name="Willmese J."/>
            <person name="van Wezel G."/>
            <person name="Klenk H.-P."/>
            <person name="Kalinowski J."/>
            <person name="Zotchev S.B."/>
        </authorList>
    </citation>
    <scope>NUCLEOTIDE SEQUENCE [LARGE SCALE GENOMIC DNA]</scope>
    <source>
        <strain evidence="2">ADI127-7</strain>
    </source>
</reference>
<protein>
    <submittedName>
        <fullName evidence="1">Uncharacterized protein</fullName>
    </submittedName>
</protein>
<organism evidence="1 2">
    <name type="scientific">Actinoalloteichus fjordicus</name>
    <dbReference type="NCBI Taxonomy" id="1612552"/>
    <lineage>
        <taxon>Bacteria</taxon>
        <taxon>Bacillati</taxon>
        <taxon>Actinomycetota</taxon>
        <taxon>Actinomycetes</taxon>
        <taxon>Pseudonocardiales</taxon>
        <taxon>Pseudonocardiaceae</taxon>
        <taxon>Actinoalloteichus</taxon>
    </lineage>
</organism>